<feature type="domain" description="Glycosyltransferase RgtA/B/C/D-like" evidence="9">
    <location>
        <begin position="92"/>
        <end position="243"/>
    </location>
</feature>
<name>A0A0G1J694_9BACT</name>
<protein>
    <recommendedName>
        <fullName evidence="9">Glycosyltransferase RgtA/B/C/D-like domain-containing protein</fullName>
    </recommendedName>
</protein>
<dbReference type="GO" id="GO:0005886">
    <property type="term" value="C:plasma membrane"/>
    <property type="evidence" value="ECO:0007669"/>
    <property type="project" value="UniProtKB-SubCell"/>
</dbReference>
<dbReference type="InterPro" id="IPR050297">
    <property type="entry name" value="LipidA_mod_glycosyltrf_83"/>
</dbReference>
<evidence type="ECO:0000256" key="7">
    <source>
        <dbReference type="ARBA" id="ARBA00023136"/>
    </source>
</evidence>
<gene>
    <name evidence="10" type="ORF">UW60_C0017G0010</name>
</gene>
<keyword evidence="6 8" id="KW-1133">Transmembrane helix</keyword>
<feature type="transmembrane region" description="Helical" evidence="8">
    <location>
        <begin position="367"/>
        <end position="385"/>
    </location>
</feature>
<evidence type="ECO:0000313" key="11">
    <source>
        <dbReference type="Proteomes" id="UP000034826"/>
    </source>
</evidence>
<dbReference type="PANTHER" id="PTHR33908">
    <property type="entry name" value="MANNOSYLTRANSFERASE YKCB-RELATED"/>
    <property type="match status" value="1"/>
</dbReference>
<feature type="transmembrane region" description="Helical" evidence="8">
    <location>
        <begin position="161"/>
        <end position="180"/>
    </location>
</feature>
<feature type="transmembrane region" description="Helical" evidence="8">
    <location>
        <begin position="343"/>
        <end position="360"/>
    </location>
</feature>
<keyword evidence="4" id="KW-0808">Transferase</keyword>
<dbReference type="GO" id="GO:0016763">
    <property type="term" value="F:pentosyltransferase activity"/>
    <property type="evidence" value="ECO:0007669"/>
    <property type="project" value="TreeGrafter"/>
</dbReference>
<sequence>MGKDFQKKLKNFWPFIFRTSDTIKLMNSRKILLFILAVAALLRLWRINEVPVSLFGDELDVGYHAYSILKTGKDYSGNPWPIHFQSLAEWRTPLYLYSAVPTVAVFGISPLGVRLPAIVFGILGVWALYLLIKEISQDERLALLTSAVLAFSPWHIQYSRAAFEVTLLLFLLLLGLYFFFKSLKNPRILWLSMAILAFTPWVYSTAKLFTPILLVFLLFLYKKDLLSFPKKYLLYGLFALLAVGGPIAYSTLLGGGTQRFGYISIFTDPTTEPEVGFGRLIDARVRGEMGEGLTPTLFDRLVHNKFTFWGANVIKNYFESFSTEFLFIKGDLNLRHSIGLGEFYKIESIALILGLIFLATRFKDKKIKFFLLFWILAGAVPSAITREGGKHATRLILILPPLIFLISYGINETLNTLKGKARLLFVGSYLALFLLGFYSYQHKYWVHYPWESERWWHAGFKEAIQTIKQIDKDYDRVIISTANEPPWIFFAGWYEYPPDKWQSRFPIGNDVELAGFGKVSHIDKFYFGSSQDGLYGLGKVIDNKTLYLAVAKEIGANLIMEPTRTPPELKLIKAIAYPSGEPAFYLFSGTLAQ</sequence>
<feature type="transmembrane region" description="Helical" evidence="8">
    <location>
        <begin position="423"/>
        <end position="440"/>
    </location>
</feature>
<dbReference type="EMBL" id="LCIY01000017">
    <property type="protein sequence ID" value="KKT66878.1"/>
    <property type="molecule type" value="Genomic_DNA"/>
</dbReference>
<evidence type="ECO:0000256" key="2">
    <source>
        <dbReference type="ARBA" id="ARBA00022475"/>
    </source>
</evidence>
<evidence type="ECO:0000259" key="9">
    <source>
        <dbReference type="Pfam" id="PF13231"/>
    </source>
</evidence>
<evidence type="ECO:0000313" key="10">
    <source>
        <dbReference type="EMBL" id="KKT66878.1"/>
    </source>
</evidence>
<keyword evidence="5 8" id="KW-0812">Transmembrane</keyword>
<evidence type="ECO:0000256" key="6">
    <source>
        <dbReference type="ARBA" id="ARBA00022989"/>
    </source>
</evidence>
<dbReference type="Proteomes" id="UP000034826">
    <property type="component" value="Unassembled WGS sequence"/>
</dbReference>
<organism evidence="10 11">
    <name type="scientific">Candidatus Woesebacteria bacterium GW2011_GWA2_44_33</name>
    <dbReference type="NCBI Taxonomy" id="1618564"/>
    <lineage>
        <taxon>Bacteria</taxon>
        <taxon>Candidatus Woeseibacteriota</taxon>
    </lineage>
</organism>
<dbReference type="InterPro" id="IPR038731">
    <property type="entry name" value="RgtA/B/C-like"/>
</dbReference>
<proteinExistence type="predicted"/>
<accession>A0A0G1J694</accession>
<evidence type="ECO:0000256" key="5">
    <source>
        <dbReference type="ARBA" id="ARBA00022692"/>
    </source>
</evidence>
<feature type="transmembrane region" description="Helical" evidence="8">
    <location>
        <begin position="111"/>
        <end position="132"/>
    </location>
</feature>
<dbReference type="PANTHER" id="PTHR33908:SF11">
    <property type="entry name" value="MEMBRANE PROTEIN"/>
    <property type="match status" value="1"/>
</dbReference>
<comment type="subcellular location">
    <subcellularLocation>
        <location evidence="1">Cell membrane</location>
        <topology evidence="1">Multi-pass membrane protein</topology>
    </subcellularLocation>
</comment>
<evidence type="ECO:0000256" key="8">
    <source>
        <dbReference type="SAM" id="Phobius"/>
    </source>
</evidence>
<evidence type="ECO:0000256" key="3">
    <source>
        <dbReference type="ARBA" id="ARBA00022676"/>
    </source>
</evidence>
<comment type="caution">
    <text evidence="10">The sequence shown here is derived from an EMBL/GenBank/DDBJ whole genome shotgun (WGS) entry which is preliminary data.</text>
</comment>
<dbReference type="GO" id="GO:0009103">
    <property type="term" value="P:lipopolysaccharide biosynthetic process"/>
    <property type="evidence" value="ECO:0007669"/>
    <property type="project" value="UniProtKB-ARBA"/>
</dbReference>
<keyword evidence="7 8" id="KW-0472">Membrane</keyword>
<evidence type="ECO:0000256" key="1">
    <source>
        <dbReference type="ARBA" id="ARBA00004651"/>
    </source>
</evidence>
<feature type="transmembrane region" description="Helical" evidence="8">
    <location>
        <begin position="232"/>
        <end position="252"/>
    </location>
</feature>
<dbReference type="AlphaFoldDB" id="A0A0G1J694"/>
<feature type="transmembrane region" description="Helical" evidence="8">
    <location>
        <begin position="391"/>
        <end position="411"/>
    </location>
</feature>
<evidence type="ECO:0000256" key="4">
    <source>
        <dbReference type="ARBA" id="ARBA00022679"/>
    </source>
</evidence>
<keyword evidence="3" id="KW-0328">Glycosyltransferase</keyword>
<feature type="transmembrane region" description="Helical" evidence="8">
    <location>
        <begin position="200"/>
        <end position="220"/>
    </location>
</feature>
<keyword evidence="2" id="KW-1003">Cell membrane</keyword>
<dbReference type="Pfam" id="PF13231">
    <property type="entry name" value="PMT_2"/>
    <property type="match status" value="1"/>
</dbReference>
<reference evidence="10 11" key="1">
    <citation type="journal article" date="2015" name="Nature">
        <title>rRNA introns, odd ribosomes, and small enigmatic genomes across a large radiation of phyla.</title>
        <authorList>
            <person name="Brown C.T."/>
            <person name="Hug L.A."/>
            <person name="Thomas B.C."/>
            <person name="Sharon I."/>
            <person name="Castelle C.J."/>
            <person name="Singh A."/>
            <person name="Wilkins M.J."/>
            <person name="Williams K.H."/>
            <person name="Banfield J.F."/>
        </authorList>
    </citation>
    <scope>NUCLEOTIDE SEQUENCE [LARGE SCALE GENOMIC DNA]</scope>
</reference>